<feature type="transmembrane region" description="Helical" evidence="1">
    <location>
        <begin position="30"/>
        <end position="52"/>
    </location>
</feature>
<feature type="transmembrane region" description="Helical" evidence="1">
    <location>
        <begin position="110"/>
        <end position="135"/>
    </location>
</feature>
<gene>
    <name evidence="2" type="ORF">B9Q01_04240</name>
</gene>
<comment type="caution">
    <text evidence="2">The sequence shown here is derived from an EMBL/GenBank/DDBJ whole genome shotgun (WGS) entry which is preliminary data.</text>
</comment>
<evidence type="ECO:0000256" key="1">
    <source>
        <dbReference type="SAM" id="Phobius"/>
    </source>
</evidence>
<feature type="transmembrane region" description="Helical" evidence="1">
    <location>
        <begin position="58"/>
        <end position="75"/>
    </location>
</feature>
<dbReference type="AlphaFoldDB" id="A0A2R6AB54"/>
<sequence>MEKRGCDFRGKQRNIFRLWGFHKSAFIHMLFYRILIPLSIIYGVTLIFSVFYAPLNLFTKWFTAVVWILFTPQVYETAKAFALINTRGLAFGRLNESYVYLLKKRYNKSAGFYATLPYIVLALWIVGFVFEVIWWPA</sequence>
<evidence type="ECO:0000313" key="2">
    <source>
        <dbReference type="EMBL" id="PSN83569.1"/>
    </source>
</evidence>
<organism evidence="2 3">
    <name type="scientific">Candidatus Marsarchaeota G1 archaeon OSP_D</name>
    <dbReference type="NCBI Taxonomy" id="1978155"/>
    <lineage>
        <taxon>Archaea</taxon>
        <taxon>Candidatus Marsarchaeota</taxon>
        <taxon>Candidatus Marsarchaeota group 1</taxon>
    </lineage>
</organism>
<evidence type="ECO:0000313" key="3">
    <source>
        <dbReference type="Proteomes" id="UP000240880"/>
    </source>
</evidence>
<name>A0A2R6AB54_9ARCH</name>
<protein>
    <submittedName>
        <fullName evidence="2">Uncharacterized protein</fullName>
    </submittedName>
</protein>
<accession>A0A2R6AB54</accession>
<keyword evidence="1" id="KW-1133">Transmembrane helix</keyword>
<dbReference type="Proteomes" id="UP000240880">
    <property type="component" value="Unassembled WGS sequence"/>
</dbReference>
<reference evidence="2 3" key="1">
    <citation type="submission" date="2017-04" db="EMBL/GenBank/DDBJ databases">
        <title>Novel microbial lineages endemic to geothermal iron-oxide mats fill important gaps in the evolutionary history of Archaea.</title>
        <authorList>
            <person name="Jay Z.J."/>
            <person name="Beam J.P."/>
            <person name="Dlakic M."/>
            <person name="Rusch D.B."/>
            <person name="Kozubal M.A."/>
            <person name="Inskeep W.P."/>
        </authorList>
    </citation>
    <scope>NUCLEOTIDE SEQUENCE [LARGE SCALE GENOMIC DNA]</scope>
    <source>
        <strain evidence="2">OSP_D</strain>
    </source>
</reference>
<keyword evidence="1" id="KW-0812">Transmembrane</keyword>
<proteinExistence type="predicted"/>
<dbReference type="EMBL" id="NEXC01000020">
    <property type="protein sequence ID" value="PSN83569.1"/>
    <property type="molecule type" value="Genomic_DNA"/>
</dbReference>
<keyword evidence="1" id="KW-0472">Membrane</keyword>